<evidence type="ECO:0000313" key="7">
    <source>
        <dbReference type="EMBL" id="PFX25859.1"/>
    </source>
</evidence>
<proteinExistence type="predicted"/>
<dbReference type="EMBL" id="LSMT01000140">
    <property type="protein sequence ID" value="PFX25859.1"/>
    <property type="molecule type" value="Genomic_DNA"/>
</dbReference>
<dbReference type="InterPro" id="IPR003599">
    <property type="entry name" value="Ig_sub"/>
</dbReference>
<evidence type="ECO:0000256" key="4">
    <source>
        <dbReference type="ARBA" id="ARBA00023180"/>
    </source>
</evidence>
<dbReference type="PANTHER" id="PTHR11640:SF31">
    <property type="entry name" value="IRREGULAR CHIASM C-ROUGHEST PROTEIN-RELATED"/>
    <property type="match status" value="1"/>
</dbReference>
<dbReference type="GO" id="GO:0005886">
    <property type="term" value="C:plasma membrane"/>
    <property type="evidence" value="ECO:0007669"/>
    <property type="project" value="TreeGrafter"/>
</dbReference>
<dbReference type="Gene3D" id="2.60.40.10">
    <property type="entry name" value="Immunoglobulins"/>
    <property type="match status" value="2"/>
</dbReference>
<reference evidence="8" key="1">
    <citation type="journal article" date="2017" name="bioRxiv">
        <title>Comparative analysis of the genomes of Stylophora pistillata and Acropora digitifera provides evidence for extensive differences between species of corals.</title>
        <authorList>
            <person name="Voolstra C.R."/>
            <person name="Li Y."/>
            <person name="Liew Y.J."/>
            <person name="Baumgarten S."/>
            <person name="Zoccola D."/>
            <person name="Flot J.-F."/>
            <person name="Tambutte S."/>
            <person name="Allemand D."/>
            <person name="Aranda M."/>
        </authorList>
    </citation>
    <scope>NUCLEOTIDE SEQUENCE [LARGE SCALE GENOMIC DNA]</scope>
</reference>
<dbReference type="InterPro" id="IPR003598">
    <property type="entry name" value="Ig_sub2"/>
</dbReference>
<dbReference type="SUPFAM" id="SSF48726">
    <property type="entry name" value="Immunoglobulin"/>
    <property type="match status" value="2"/>
</dbReference>
<dbReference type="GO" id="GO:0050839">
    <property type="term" value="F:cell adhesion molecule binding"/>
    <property type="evidence" value="ECO:0007669"/>
    <property type="project" value="TreeGrafter"/>
</dbReference>
<dbReference type="STRING" id="50429.A0A2B4S9S8"/>
<dbReference type="PROSITE" id="PS50835">
    <property type="entry name" value="IG_LIKE"/>
    <property type="match status" value="1"/>
</dbReference>
<dbReference type="SMART" id="SM00408">
    <property type="entry name" value="IGc2"/>
    <property type="match status" value="1"/>
</dbReference>
<dbReference type="Pfam" id="PF13927">
    <property type="entry name" value="Ig_3"/>
    <property type="match status" value="1"/>
</dbReference>
<keyword evidence="5" id="KW-0393">Immunoglobulin domain</keyword>
<evidence type="ECO:0000256" key="3">
    <source>
        <dbReference type="ARBA" id="ARBA00023157"/>
    </source>
</evidence>
<keyword evidence="4" id="KW-0325">Glycoprotein</keyword>
<evidence type="ECO:0000259" key="6">
    <source>
        <dbReference type="PROSITE" id="PS50835"/>
    </source>
</evidence>
<feature type="domain" description="Ig-like" evidence="6">
    <location>
        <begin position="187"/>
        <end position="278"/>
    </location>
</feature>
<gene>
    <name evidence="7" type="ORF">AWC38_SpisGene9488</name>
</gene>
<dbReference type="AlphaFoldDB" id="A0A2B4S9S8"/>
<dbReference type="InterPro" id="IPR036179">
    <property type="entry name" value="Ig-like_dom_sf"/>
</dbReference>
<evidence type="ECO:0000256" key="1">
    <source>
        <dbReference type="ARBA" id="ARBA00004479"/>
    </source>
</evidence>
<dbReference type="GO" id="GO:0005911">
    <property type="term" value="C:cell-cell junction"/>
    <property type="evidence" value="ECO:0007669"/>
    <property type="project" value="TreeGrafter"/>
</dbReference>
<keyword evidence="2" id="KW-0472">Membrane</keyword>
<keyword evidence="3" id="KW-1015">Disulfide bond</keyword>
<dbReference type="InterPro" id="IPR013783">
    <property type="entry name" value="Ig-like_fold"/>
</dbReference>
<sequence>MLARCNRLASHPGEIISKTVNSFTAQEEARENFRVRKMYSEIDTMQVAREREKSLKYFSFCLVHTDTKFTKKPENTLLVDLGSNATFQWECNFGNEEDWTNFEQVFWGGETDKYGNIGNKFLTIDNSEKVWTNPKLPDSVRSRAMWSGTVSRNSCQLVFRLRNAIVSDDGTYGCIGVVYGETFKSSPVRLVVLDKPYKDQSASSKSLVQTKIRQQTILTCAVDAKPPAEFFWRKLGKITAGVNSTENLSTLTFTPKDNDDFGFYFCYAGNKFGITTITFKVKT</sequence>
<dbReference type="SMART" id="SM00409">
    <property type="entry name" value="IG"/>
    <property type="match status" value="2"/>
</dbReference>
<name>A0A2B4S9S8_STYPI</name>
<keyword evidence="8" id="KW-1185">Reference proteome</keyword>
<dbReference type="InterPro" id="IPR007110">
    <property type="entry name" value="Ig-like_dom"/>
</dbReference>
<evidence type="ECO:0000256" key="5">
    <source>
        <dbReference type="ARBA" id="ARBA00023319"/>
    </source>
</evidence>
<evidence type="ECO:0000256" key="2">
    <source>
        <dbReference type="ARBA" id="ARBA00023136"/>
    </source>
</evidence>
<comment type="subcellular location">
    <subcellularLocation>
        <location evidence="1">Membrane</location>
        <topology evidence="1">Single-pass type I membrane protein</topology>
    </subcellularLocation>
</comment>
<dbReference type="GO" id="GO:0098609">
    <property type="term" value="P:cell-cell adhesion"/>
    <property type="evidence" value="ECO:0007669"/>
    <property type="project" value="TreeGrafter"/>
</dbReference>
<dbReference type="PANTHER" id="PTHR11640">
    <property type="entry name" value="NEPHRIN"/>
    <property type="match status" value="1"/>
</dbReference>
<accession>A0A2B4S9S8</accession>
<dbReference type="Proteomes" id="UP000225706">
    <property type="component" value="Unassembled WGS sequence"/>
</dbReference>
<protein>
    <recommendedName>
        <fullName evidence="6">Ig-like domain-containing protein</fullName>
    </recommendedName>
</protein>
<organism evidence="7 8">
    <name type="scientific">Stylophora pistillata</name>
    <name type="common">Smooth cauliflower coral</name>
    <dbReference type="NCBI Taxonomy" id="50429"/>
    <lineage>
        <taxon>Eukaryota</taxon>
        <taxon>Metazoa</taxon>
        <taxon>Cnidaria</taxon>
        <taxon>Anthozoa</taxon>
        <taxon>Hexacorallia</taxon>
        <taxon>Scleractinia</taxon>
        <taxon>Astrocoeniina</taxon>
        <taxon>Pocilloporidae</taxon>
        <taxon>Stylophora</taxon>
    </lineage>
</organism>
<comment type="caution">
    <text evidence="7">The sequence shown here is derived from an EMBL/GenBank/DDBJ whole genome shotgun (WGS) entry which is preliminary data.</text>
</comment>
<evidence type="ECO:0000313" key="8">
    <source>
        <dbReference type="Proteomes" id="UP000225706"/>
    </source>
</evidence>
<dbReference type="InterPro" id="IPR051275">
    <property type="entry name" value="Cell_adhesion_signaling"/>
</dbReference>
<dbReference type="OrthoDB" id="5975039at2759"/>